<organism evidence="1 2">
    <name type="scientific">Candidatus Thermofonsia Clade 3 bacterium</name>
    <dbReference type="NCBI Taxonomy" id="2364212"/>
    <lineage>
        <taxon>Bacteria</taxon>
        <taxon>Bacillati</taxon>
        <taxon>Chloroflexota</taxon>
        <taxon>Candidatus Thermofontia</taxon>
        <taxon>Candidatus Thermofonsia Clade 3</taxon>
    </lineage>
</organism>
<dbReference type="EMBL" id="PGTN01000671">
    <property type="protein sequence ID" value="PJF45882.1"/>
    <property type="molecule type" value="Genomic_DNA"/>
</dbReference>
<feature type="non-terminal residue" evidence="1">
    <location>
        <position position="1"/>
    </location>
</feature>
<accession>A0A2M8Q7V8</accession>
<proteinExistence type="predicted"/>
<keyword evidence="1" id="KW-0378">Hydrolase</keyword>
<dbReference type="GO" id="GO:0016787">
    <property type="term" value="F:hydrolase activity"/>
    <property type="evidence" value="ECO:0007669"/>
    <property type="project" value="UniProtKB-KW"/>
</dbReference>
<dbReference type="AlphaFoldDB" id="A0A2M8Q7V8"/>
<name>A0A2M8Q7V8_9CHLR</name>
<protein>
    <submittedName>
        <fullName evidence="1">Phosphohydrolase</fullName>
    </submittedName>
</protein>
<evidence type="ECO:0000313" key="2">
    <source>
        <dbReference type="Proteomes" id="UP000230790"/>
    </source>
</evidence>
<dbReference type="Proteomes" id="UP000230790">
    <property type="component" value="Unassembled WGS sequence"/>
</dbReference>
<gene>
    <name evidence="1" type="ORF">CUN48_16635</name>
</gene>
<sequence>VFIRLQPIQEGSQTLWNHVEAMLNNAVEQGLIRKVA</sequence>
<reference evidence="1 2" key="1">
    <citation type="submission" date="2017-11" db="EMBL/GenBank/DDBJ databases">
        <title>Evolution of Phototrophy in the Chloroflexi Phylum Driven by Horizontal Gene Transfer.</title>
        <authorList>
            <person name="Ward L.M."/>
            <person name="Hemp J."/>
            <person name="Shih P.M."/>
            <person name="Mcglynn S.E."/>
            <person name="Fischer W."/>
        </authorList>
    </citation>
    <scope>NUCLEOTIDE SEQUENCE [LARGE SCALE GENOMIC DNA]</scope>
    <source>
        <strain evidence="1">JP3_7</strain>
    </source>
</reference>
<evidence type="ECO:0000313" key="1">
    <source>
        <dbReference type="EMBL" id="PJF45882.1"/>
    </source>
</evidence>
<comment type="caution">
    <text evidence="1">The sequence shown here is derived from an EMBL/GenBank/DDBJ whole genome shotgun (WGS) entry which is preliminary data.</text>
</comment>